<dbReference type="AGR" id="Xenbase:XB-GENE-17337261"/>
<dbReference type="Xenbase" id="XB-GENE-17337261">
    <property type="gene designation" value="nipal4.L"/>
</dbReference>
<comment type="similarity">
    <text evidence="2">Belongs to the NIPA family.</text>
</comment>
<comment type="subcellular location">
    <subcellularLocation>
        <location evidence="1">Membrane</location>
        <topology evidence="1">Multi-pass membrane protein</topology>
    </subcellularLocation>
</comment>
<dbReference type="CTD" id="108710764"/>
<sequence>MARLPSDHGCVNGSLVALSCPSHQVLCRIVGEIDLPSSVYQNLTLDAGLSQAVTQNYEFLSGLLLAVLSSLLIGSSVILKKKGLLRLCRQGGTRAGAGGHGYLKDWMWWAGLLTMGGGEAANFAAYAFAPATIVTPLGALSVLISAVMSSYLLGESLNVLGKLGCTLSVLGSTVMVIHAPEEQEVTTLEDMTLKLQDPGFIAYISLLLICCLVLIFLLSPRYGHTNILIYLAICSLLGAFSVSSVKGLGIAVKSLISGQSVVTHPLPWILIPILILSVVTQVNYLNKSLDVFNTSLVFPIYYVLFTSVVIATSLILFKEWVAMSALDGVGAVCGFLIIILGVFMLHAFKDLDLSLQQQLQTLSPLPPLHFSSKEDKISLIDSMEIEAIDGKPKVFVIYT</sequence>
<dbReference type="STRING" id="8355.A0A1L8GWG6"/>
<dbReference type="PaxDb" id="8355-A0A1L8GWG6"/>
<evidence type="ECO:0000256" key="2">
    <source>
        <dbReference type="ARBA" id="ARBA00007230"/>
    </source>
</evidence>
<evidence type="ECO:0000313" key="8">
    <source>
        <dbReference type="Xenbase" id="XB-GENE-17337261"/>
    </source>
</evidence>
<evidence type="ECO:0000256" key="3">
    <source>
        <dbReference type="ARBA" id="ARBA00022692"/>
    </source>
</evidence>
<accession>A0A1L8GWG6</accession>
<protein>
    <submittedName>
        <fullName evidence="7">Magnesium transporter NIPA4</fullName>
    </submittedName>
</protein>
<dbReference type="AlphaFoldDB" id="A0A1L8GWG6"/>
<dbReference type="GO" id="GO:0015095">
    <property type="term" value="F:magnesium ion transmembrane transporter activity"/>
    <property type="evidence" value="ECO:0007669"/>
    <property type="project" value="InterPro"/>
</dbReference>
<keyword evidence="5" id="KW-0472">Membrane</keyword>
<dbReference type="GeneID" id="108710764"/>
<dbReference type="InterPro" id="IPR008521">
    <property type="entry name" value="Mg_trans_NIPA"/>
</dbReference>
<proteinExistence type="inferred from homology"/>
<keyword evidence="4" id="KW-1133">Transmembrane helix</keyword>
<evidence type="ECO:0000256" key="5">
    <source>
        <dbReference type="ARBA" id="ARBA00023136"/>
    </source>
</evidence>
<dbReference type="GO" id="GO:0015693">
    <property type="term" value="P:magnesium ion transport"/>
    <property type="evidence" value="ECO:0000318"/>
    <property type="project" value="GO_Central"/>
</dbReference>
<evidence type="ECO:0000256" key="4">
    <source>
        <dbReference type="ARBA" id="ARBA00022989"/>
    </source>
</evidence>
<dbReference type="PROSITE" id="PS51257">
    <property type="entry name" value="PROKAR_LIPOPROTEIN"/>
    <property type="match status" value="1"/>
</dbReference>
<dbReference type="GO" id="GO:0016020">
    <property type="term" value="C:membrane"/>
    <property type="evidence" value="ECO:0000318"/>
    <property type="project" value="GO_Central"/>
</dbReference>
<dbReference type="Bgee" id="108710764">
    <property type="expression patterns" value="Expressed in neurula embryo and 12 other cell types or tissues"/>
</dbReference>
<dbReference type="SUPFAM" id="SSF103481">
    <property type="entry name" value="Multidrug resistance efflux transporter EmrE"/>
    <property type="match status" value="1"/>
</dbReference>
<keyword evidence="3" id="KW-0812">Transmembrane</keyword>
<name>A0A1L8GWG6_XENLA</name>
<dbReference type="OrthoDB" id="6428174at2759"/>
<dbReference type="InterPro" id="IPR037185">
    <property type="entry name" value="EmrE-like"/>
</dbReference>
<reference evidence="7" key="1">
    <citation type="submission" date="2025-08" db="UniProtKB">
        <authorList>
            <consortium name="RefSeq"/>
        </authorList>
    </citation>
    <scope>IDENTIFICATION</scope>
    <source>
        <strain evidence="7">J_2021</strain>
        <tissue evidence="7">Erythrocytes</tissue>
    </source>
</reference>
<evidence type="ECO:0000256" key="1">
    <source>
        <dbReference type="ARBA" id="ARBA00004141"/>
    </source>
</evidence>
<keyword evidence="6" id="KW-1185">Reference proteome</keyword>
<dbReference type="OMA" id="YGQTHMI"/>
<dbReference type="Proteomes" id="UP000186698">
    <property type="component" value="Chromosome 3L"/>
</dbReference>
<evidence type="ECO:0000313" key="6">
    <source>
        <dbReference type="Proteomes" id="UP000186698"/>
    </source>
</evidence>
<organism evidence="6 7">
    <name type="scientific">Xenopus laevis</name>
    <name type="common">African clawed frog</name>
    <dbReference type="NCBI Taxonomy" id="8355"/>
    <lineage>
        <taxon>Eukaryota</taxon>
        <taxon>Metazoa</taxon>
        <taxon>Chordata</taxon>
        <taxon>Craniata</taxon>
        <taxon>Vertebrata</taxon>
        <taxon>Euteleostomi</taxon>
        <taxon>Amphibia</taxon>
        <taxon>Batrachia</taxon>
        <taxon>Anura</taxon>
        <taxon>Pipoidea</taxon>
        <taxon>Pipidae</taxon>
        <taxon>Xenopodinae</taxon>
        <taxon>Xenopus</taxon>
        <taxon>Xenopus</taxon>
    </lineage>
</organism>
<gene>
    <name evidence="7 8" type="primary">nipal4.L</name>
</gene>
<evidence type="ECO:0000313" key="7">
    <source>
        <dbReference type="RefSeq" id="XP_018107416.1"/>
    </source>
</evidence>
<dbReference type="PANTHER" id="PTHR12570:SF7">
    <property type="entry name" value="MAGNESIUM TRANSPORTER NIPA4"/>
    <property type="match status" value="1"/>
</dbReference>
<dbReference type="PANTHER" id="PTHR12570">
    <property type="match status" value="1"/>
</dbReference>
<dbReference type="RefSeq" id="XP_018107416.1">
    <property type="nucleotide sequence ID" value="XM_018251927.2"/>
</dbReference>
<dbReference type="KEGG" id="xla:108710764"/>
<dbReference type="Pfam" id="PF05653">
    <property type="entry name" value="Mg_trans_NIPA"/>
    <property type="match status" value="1"/>
</dbReference>